<dbReference type="AlphaFoldDB" id="A0AAD9FZI8"/>
<dbReference type="EMBL" id="JASMQC010000052">
    <property type="protein sequence ID" value="KAK1929100.1"/>
    <property type="molecule type" value="Genomic_DNA"/>
</dbReference>
<evidence type="ECO:0000313" key="2">
    <source>
        <dbReference type="EMBL" id="KAK1929100.1"/>
    </source>
</evidence>
<reference evidence="2" key="1">
    <citation type="submission" date="2023-08" db="EMBL/GenBank/DDBJ databases">
        <title>Reference Genome Resource for the Citrus Pathogen Phytophthora citrophthora.</title>
        <authorList>
            <person name="Moller H."/>
            <person name="Coetzee B."/>
            <person name="Rose L.J."/>
            <person name="Van Niekerk J.M."/>
        </authorList>
    </citation>
    <scope>NUCLEOTIDE SEQUENCE</scope>
    <source>
        <strain evidence="2">STE-U-9442</strain>
    </source>
</reference>
<sequence length="65" mass="7089">MQQLGGQHLYDAIHTQLKQNGAASLWDTAKDKPAPQQKNVLPQSKSSNHGRTAIAKRNLPVDTGK</sequence>
<protein>
    <submittedName>
        <fullName evidence="2">Uncharacterized protein</fullName>
    </submittedName>
</protein>
<feature type="compositionally biased region" description="Polar residues" evidence="1">
    <location>
        <begin position="36"/>
        <end position="50"/>
    </location>
</feature>
<feature type="region of interest" description="Disordered" evidence="1">
    <location>
        <begin position="24"/>
        <end position="65"/>
    </location>
</feature>
<comment type="caution">
    <text evidence="2">The sequence shown here is derived from an EMBL/GenBank/DDBJ whole genome shotgun (WGS) entry which is preliminary data.</text>
</comment>
<evidence type="ECO:0000256" key="1">
    <source>
        <dbReference type="SAM" id="MobiDB-lite"/>
    </source>
</evidence>
<organism evidence="2 3">
    <name type="scientific">Phytophthora citrophthora</name>
    <dbReference type="NCBI Taxonomy" id="4793"/>
    <lineage>
        <taxon>Eukaryota</taxon>
        <taxon>Sar</taxon>
        <taxon>Stramenopiles</taxon>
        <taxon>Oomycota</taxon>
        <taxon>Peronosporomycetes</taxon>
        <taxon>Peronosporales</taxon>
        <taxon>Peronosporaceae</taxon>
        <taxon>Phytophthora</taxon>
    </lineage>
</organism>
<name>A0AAD9FZI8_9STRA</name>
<accession>A0AAD9FZI8</accession>
<gene>
    <name evidence="2" type="ORF">P3T76_015393</name>
</gene>
<dbReference type="Proteomes" id="UP001259832">
    <property type="component" value="Unassembled WGS sequence"/>
</dbReference>
<keyword evidence="3" id="KW-1185">Reference proteome</keyword>
<evidence type="ECO:0000313" key="3">
    <source>
        <dbReference type="Proteomes" id="UP001259832"/>
    </source>
</evidence>
<proteinExistence type="predicted"/>